<dbReference type="EMBL" id="KV427631">
    <property type="protein sequence ID" value="KZT05278.1"/>
    <property type="molecule type" value="Genomic_DNA"/>
</dbReference>
<dbReference type="InParanoid" id="A0A165DNL3"/>
<keyword evidence="2" id="KW-1185">Reference proteome</keyword>
<reference evidence="1 2" key="1">
    <citation type="journal article" date="2016" name="Mol. Biol. Evol.">
        <title>Comparative Genomics of Early-Diverging Mushroom-Forming Fungi Provides Insights into the Origins of Lignocellulose Decay Capabilities.</title>
        <authorList>
            <person name="Nagy L.G."/>
            <person name="Riley R."/>
            <person name="Tritt A."/>
            <person name="Adam C."/>
            <person name="Daum C."/>
            <person name="Floudas D."/>
            <person name="Sun H."/>
            <person name="Yadav J.S."/>
            <person name="Pangilinan J."/>
            <person name="Larsson K.H."/>
            <person name="Matsuura K."/>
            <person name="Barry K."/>
            <person name="Labutti K."/>
            <person name="Kuo R."/>
            <person name="Ohm R.A."/>
            <person name="Bhattacharya S.S."/>
            <person name="Shirouzu T."/>
            <person name="Yoshinaga Y."/>
            <person name="Martin F.M."/>
            <person name="Grigoriev I.V."/>
            <person name="Hibbett D.S."/>
        </authorList>
    </citation>
    <scope>NUCLEOTIDE SEQUENCE [LARGE SCALE GENOMIC DNA]</scope>
    <source>
        <strain evidence="1 2">93-53</strain>
    </source>
</reference>
<proteinExistence type="predicted"/>
<gene>
    <name evidence="1" type="ORF">LAESUDRAFT_750725</name>
</gene>
<protein>
    <recommendedName>
        <fullName evidence="3">F-box domain-containing protein</fullName>
    </recommendedName>
</protein>
<dbReference type="AlphaFoldDB" id="A0A165DNL3"/>
<evidence type="ECO:0008006" key="3">
    <source>
        <dbReference type="Google" id="ProtNLM"/>
    </source>
</evidence>
<sequence length="476" mass="53718">MRIAAHKCLPMTRLALWWYQSRLGSSPGSPSIGVVDLLNAPIVDWRHRRPHVIMSHQAPRICQRRQVRFASACFDRSSRCTAHAPPPSSHLYSAFNISFYNRRAASFPQLTSSPMSSMPLATRVMVLRSAEEKSPRLSVELTDMIIDELRDDMSTLRNTCIVHKVTDVRHPCAFFELLSRSEHLGLYVRELRIILPELDTLGQREIVQSIPLRCKCVQKLELRGAWISFTEKDFRQLDAVKELTLVIEHSNIDVLQSALRAYQGLESLTVNALEGSIEDRIIFDSPDLTLISSSSHGLTGILSSLAYHPLPSLESLAAAISTECDLEALCAFLRIHGKDISSLDLRFPRCIFSVHRSASSLADVIAKGCLNFHRVSISSPVHLWFKELVPVLGRTAVQEFVFDFDGAGFWISPTDKIFGSEAPFSAATSVTMNLYVRPADTMFIGFYLPEFRREWSRLHSSQVLFINVFPEDETER</sequence>
<dbReference type="RefSeq" id="XP_040763018.1">
    <property type="nucleotide sequence ID" value="XM_040911617.1"/>
</dbReference>
<evidence type="ECO:0000313" key="1">
    <source>
        <dbReference type="EMBL" id="KZT05278.1"/>
    </source>
</evidence>
<dbReference type="Proteomes" id="UP000076871">
    <property type="component" value="Unassembled WGS sequence"/>
</dbReference>
<feature type="non-terminal residue" evidence="1">
    <location>
        <position position="476"/>
    </location>
</feature>
<dbReference type="GeneID" id="63828645"/>
<name>A0A165DNL3_9APHY</name>
<evidence type="ECO:0000313" key="2">
    <source>
        <dbReference type="Proteomes" id="UP000076871"/>
    </source>
</evidence>
<accession>A0A165DNL3</accession>
<organism evidence="1 2">
    <name type="scientific">Laetiporus sulphureus 93-53</name>
    <dbReference type="NCBI Taxonomy" id="1314785"/>
    <lineage>
        <taxon>Eukaryota</taxon>
        <taxon>Fungi</taxon>
        <taxon>Dikarya</taxon>
        <taxon>Basidiomycota</taxon>
        <taxon>Agaricomycotina</taxon>
        <taxon>Agaricomycetes</taxon>
        <taxon>Polyporales</taxon>
        <taxon>Laetiporus</taxon>
    </lineage>
</organism>